<feature type="chain" id="PRO_5038491410" description="PE-PGRS family protein" evidence="2">
    <location>
        <begin position="23"/>
        <end position="367"/>
    </location>
</feature>
<accession>A0A5N5V4T5</accession>
<feature type="region of interest" description="Disordered" evidence="1">
    <location>
        <begin position="345"/>
        <end position="367"/>
    </location>
</feature>
<feature type="signal peptide" evidence="2">
    <location>
        <begin position="1"/>
        <end position="22"/>
    </location>
</feature>
<gene>
    <name evidence="3" type="ORF">MPHL21000_11210</name>
</gene>
<reference evidence="3 4" key="1">
    <citation type="submission" date="2012-10" db="EMBL/GenBank/DDBJ databases">
        <title>The draft sequence of the Mycobacterium pheli genome.</title>
        <authorList>
            <person name="Pettersson B.M.F."/>
            <person name="Das S."/>
            <person name="Dasgupta S."/>
            <person name="Bhattacharya A."/>
            <person name="Kirsebom L.A."/>
        </authorList>
    </citation>
    <scope>NUCLEOTIDE SEQUENCE [LARGE SCALE GENOMIC DNA]</scope>
    <source>
        <strain evidence="3 4">CCUG 21000</strain>
    </source>
</reference>
<evidence type="ECO:0000313" key="4">
    <source>
        <dbReference type="Proteomes" id="UP000325690"/>
    </source>
</evidence>
<dbReference type="RefSeq" id="WP_061490063.1">
    <property type="nucleotide sequence ID" value="NZ_ANBO01000023.1"/>
</dbReference>
<protein>
    <recommendedName>
        <fullName evidence="5">PE-PGRS family protein</fullName>
    </recommendedName>
</protein>
<dbReference type="AlphaFoldDB" id="A0A5N5V4T5"/>
<evidence type="ECO:0008006" key="5">
    <source>
        <dbReference type="Google" id="ProtNLM"/>
    </source>
</evidence>
<dbReference type="GeneID" id="74301887"/>
<evidence type="ECO:0000313" key="3">
    <source>
        <dbReference type="EMBL" id="KAB7756738.1"/>
    </source>
</evidence>
<keyword evidence="2" id="KW-0732">Signal</keyword>
<evidence type="ECO:0000256" key="2">
    <source>
        <dbReference type="SAM" id="SignalP"/>
    </source>
</evidence>
<organism evidence="3 4">
    <name type="scientific">Mycolicibacterium phlei DSM 43239 = CCUG 21000</name>
    <dbReference type="NCBI Taxonomy" id="1226750"/>
    <lineage>
        <taxon>Bacteria</taxon>
        <taxon>Bacillati</taxon>
        <taxon>Actinomycetota</taxon>
        <taxon>Actinomycetes</taxon>
        <taxon>Mycobacteriales</taxon>
        <taxon>Mycobacteriaceae</taxon>
        <taxon>Mycolicibacterium</taxon>
    </lineage>
</organism>
<proteinExistence type="predicted"/>
<dbReference type="Proteomes" id="UP000325690">
    <property type="component" value="Unassembled WGS sequence"/>
</dbReference>
<evidence type="ECO:0000256" key="1">
    <source>
        <dbReference type="SAM" id="MobiDB-lite"/>
    </source>
</evidence>
<sequence>MNALIRPRLATGVALVGAAAIAMSPVVVSPSDTVDRLTVAAPQIQLNAIDNPFPLWEAITQQALGSLQQLVNEYLADPVPVLRQIAANQTESLTELAMLATTYVASLGTAIWNTPADVLEILGDLQAGNGGAALEKLAATLMTPINLTAKLGADAFPILVRPIDRLLGLGTAIPAVISPIVDAIMIGASTFIMSVAGTADDVWHNVKKLDVDGAINALLTGLAVIPATALGLVAAPLQGLIEASHVIASVLRSIDPPPGLPTSTASQVPDEDAPTVTVDVVDEDPAPEDEVLFQKVALTDEVEDEDLDLGELDEAEELDLGELDTDLATDLDALTDDDVVEEVIEKDVNEDAVEKDAEKDVNEDATE</sequence>
<comment type="caution">
    <text evidence="3">The sequence shown here is derived from an EMBL/GenBank/DDBJ whole genome shotgun (WGS) entry which is preliminary data.</text>
</comment>
<name>A0A5N5V4T5_MYCPH</name>
<dbReference type="EMBL" id="ANBP01000012">
    <property type="protein sequence ID" value="KAB7756738.1"/>
    <property type="molecule type" value="Genomic_DNA"/>
</dbReference>
<keyword evidence="4" id="KW-1185">Reference proteome</keyword>